<proteinExistence type="predicted"/>
<dbReference type="EMBL" id="CP126210">
    <property type="protein sequence ID" value="WIA12226.1"/>
    <property type="molecule type" value="Genomic_DNA"/>
</dbReference>
<organism evidence="1 2">
    <name type="scientific">Tetradesmus obliquus</name>
    <name type="common">Green alga</name>
    <name type="synonym">Acutodesmus obliquus</name>
    <dbReference type="NCBI Taxonomy" id="3088"/>
    <lineage>
        <taxon>Eukaryota</taxon>
        <taxon>Viridiplantae</taxon>
        <taxon>Chlorophyta</taxon>
        <taxon>core chlorophytes</taxon>
        <taxon>Chlorophyceae</taxon>
        <taxon>CS clade</taxon>
        <taxon>Sphaeropleales</taxon>
        <taxon>Scenedesmaceae</taxon>
        <taxon>Tetradesmus</taxon>
    </lineage>
</organism>
<protein>
    <submittedName>
        <fullName evidence="1">Uncharacterized protein</fullName>
    </submittedName>
</protein>
<keyword evidence="2" id="KW-1185">Reference proteome</keyword>
<reference evidence="1 2" key="1">
    <citation type="submission" date="2023-05" db="EMBL/GenBank/DDBJ databases">
        <title>A 100% complete, gapless, phased diploid assembly of the Scenedesmus obliquus UTEX 3031 genome.</title>
        <authorList>
            <person name="Biondi T.C."/>
            <person name="Hanschen E.R."/>
            <person name="Kwon T."/>
            <person name="Eng W."/>
            <person name="Kruse C.P.S."/>
            <person name="Koehler S.I."/>
            <person name="Kunde Y."/>
            <person name="Gleasner C.D."/>
            <person name="You Mak K.T."/>
            <person name="Polle J."/>
            <person name="Hovde B.T."/>
            <person name="Starkenburg S.R."/>
        </authorList>
    </citation>
    <scope>NUCLEOTIDE SEQUENCE [LARGE SCALE GENOMIC DNA]</scope>
    <source>
        <strain evidence="1 2">DOE0152z</strain>
    </source>
</reference>
<gene>
    <name evidence="1" type="ORF">OEZ85_012293</name>
</gene>
<evidence type="ECO:0000313" key="1">
    <source>
        <dbReference type="EMBL" id="WIA12226.1"/>
    </source>
</evidence>
<sequence length="223" mass="23757">MDLRGHVEARQALSALQQLLTQPPPRLQELHLDMGDNWSLSDTLMPTLDMSRMQHLQRFVRPQELPKACSTWQELAAGVAGIVAAKALTKLYSWTSFLVDADGDQAQAAAGTPVAITAAGRQQAGVLVGGLGKAGTTAGAHTKYRVLLSEGLQLQDIGISDIWPVEQRPAQPGSAALLRKLLPFILLDAPTAMGLQHAWNFQVCAAQQHRPGAMGSLPGAFGA</sequence>
<name>A0ABY8TWW4_TETOB</name>
<dbReference type="Proteomes" id="UP001244341">
    <property type="component" value="Chromosome 3b"/>
</dbReference>
<evidence type="ECO:0000313" key="2">
    <source>
        <dbReference type="Proteomes" id="UP001244341"/>
    </source>
</evidence>
<accession>A0ABY8TWW4</accession>